<gene>
    <name evidence="1" type="ORF">E6O75_ATG09394</name>
</gene>
<accession>A0A4Z1NUB6</accession>
<sequence length="81" mass="9353">MKLHRFVDKLVQLYSAAGSSRVTTLINIWMPDVISITHFGIRIAITRDTAAQRAVTVPHHSRHHFKDQFLSLRQFERGVDI</sequence>
<name>A0A4Z1NUB6_9PEZI</name>
<evidence type="ECO:0000313" key="2">
    <source>
        <dbReference type="Proteomes" id="UP000298493"/>
    </source>
</evidence>
<protein>
    <submittedName>
        <fullName evidence="1">Uncharacterized protein</fullName>
    </submittedName>
</protein>
<organism evidence="1 2">
    <name type="scientific">Venturia nashicola</name>
    <dbReference type="NCBI Taxonomy" id="86259"/>
    <lineage>
        <taxon>Eukaryota</taxon>
        <taxon>Fungi</taxon>
        <taxon>Dikarya</taxon>
        <taxon>Ascomycota</taxon>
        <taxon>Pezizomycotina</taxon>
        <taxon>Dothideomycetes</taxon>
        <taxon>Pleosporomycetidae</taxon>
        <taxon>Venturiales</taxon>
        <taxon>Venturiaceae</taxon>
        <taxon>Venturia</taxon>
    </lineage>
</organism>
<reference evidence="1 2" key="1">
    <citation type="submission" date="2019-04" db="EMBL/GenBank/DDBJ databases">
        <title>High contiguity whole genome sequence and gene annotation resource for two Venturia nashicola isolates.</title>
        <authorList>
            <person name="Prokchorchik M."/>
            <person name="Won K."/>
            <person name="Lee Y."/>
            <person name="Choi E.D."/>
            <person name="Segonzac C."/>
            <person name="Sohn K.H."/>
        </authorList>
    </citation>
    <scope>NUCLEOTIDE SEQUENCE [LARGE SCALE GENOMIC DNA]</scope>
    <source>
        <strain evidence="1 2">PRI2</strain>
    </source>
</reference>
<dbReference type="EMBL" id="SNSC02000023">
    <property type="protein sequence ID" value="TID14315.1"/>
    <property type="molecule type" value="Genomic_DNA"/>
</dbReference>
<dbReference type="Proteomes" id="UP000298493">
    <property type="component" value="Unassembled WGS sequence"/>
</dbReference>
<dbReference type="AlphaFoldDB" id="A0A4Z1NUB6"/>
<proteinExistence type="predicted"/>
<comment type="caution">
    <text evidence="1">The sequence shown here is derived from an EMBL/GenBank/DDBJ whole genome shotgun (WGS) entry which is preliminary data.</text>
</comment>
<evidence type="ECO:0000313" key="1">
    <source>
        <dbReference type="EMBL" id="TID14315.1"/>
    </source>
</evidence>
<keyword evidence="2" id="KW-1185">Reference proteome</keyword>